<comment type="similarity">
    <text evidence="1">Belongs to the ARG7 family.</text>
</comment>
<comment type="caution">
    <text evidence="2">The sequence shown here is derived from an EMBL/GenBank/DDBJ whole genome shotgun (WGS) entry which is preliminary data.</text>
</comment>
<dbReference type="GO" id="GO:0009733">
    <property type="term" value="P:response to auxin"/>
    <property type="evidence" value="ECO:0007669"/>
    <property type="project" value="InterPro"/>
</dbReference>
<sequence>MRKTRGFRLGRKLVTVFRWAFRRNQSPRVYKSLEHQSCRSRAMTKICNWGRRLQMKAKGLCFPKSGYVRVGHEPCETKPMEVPKGHLAVYVGDSGDDTHRVLVPVLYFNHPLFGELLRNAEKVYGFNHPGGITIPCPITEFEKVKTRIAAGEHFRRYRSTQRH</sequence>
<dbReference type="InterPro" id="IPR003676">
    <property type="entry name" value="SAUR_fam"/>
</dbReference>
<evidence type="ECO:0000313" key="2">
    <source>
        <dbReference type="EMBL" id="KAJ9706820.1"/>
    </source>
</evidence>
<evidence type="ECO:0000313" key="3">
    <source>
        <dbReference type="Proteomes" id="UP001168098"/>
    </source>
</evidence>
<proteinExistence type="inferred from homology"/>
<dbReference type="Proteomes" id="UP001168098">
    <property type="component" value="Unassembled WGS sequence"/>
</dbReference>
<accession>A0AA39AGZ0</accession>
<organism evidence="2 3">
    <name type="scientific">Vitis rotundifolia</name>
    <name type="common">Muscadine grape</name>
    <dbReference type="NCBI Taxonomy" id="103349"/>
    <lineage>
        <taxon>Eukaryota</taxon>
        <taxon>Viridiplantae</taxon>
        <taxon>Streptophyta</taxon>
        <taxon>Embryophyta</taxon>
        <taxon>Tracheophyta</taxon>
        <taxon>Spermatophyta</taxon>
        <taxon>Magnoliopsida</taxon>
        <taxon>eudicotyledons</taxon>
        <taxon>Gunneridae</taxon>
        <taxon>Pentapetalae</taxon>
        <taxon>rosids</taxon>
        <taxon>Vitales</taxon>
        <taxon>Vitaceae</taxon>
        <taxon>Viteae</taxon>
        <taxon>Vitis</taxon>
    </lineage>
</organism>
<protein>
    <recommendedName>
        <fullName evidence="4">Auxin-responsive protein SAUR36</fullName>
    </recommendedName>
</protein>
<dbReference type="EMBL" id="JARBHA010000002">
    <property type="protein sequence ID" value="KAJ9706820.1"/>
    <property type="molecule type" value="Genomic_DNA"/>
</dbReference>
<keyword evidence="3" id="KW-1185">Reference proteome</keyword>
<dbReference type="PANTHER" id="PTHR31374:SF304">
    <property type="entry name" value="OS04G0537100 PROTEIN"/>
    <property type="match status" value="1"/>
</dbReference>
<reference evidence="2 3" key="1">
    <citation type="journal article" date="2023" name="BMC Biotechnol.">
        <title>Vitis rotundifolia cv Carlos genome sequencing.</title>
        <authorList>
            <person name="Huff M."/>
            <person name="Hulse-Kemp A."/>
            <person name="Scheffler B."/>
            <person name="Youngblood R."/>
            <person name="Simpson S."/>
            <person name="Babiker E."/>
            <person name="Staton M."/>
        </authorList>
    </citation>
    <scope>NUCLEOTIDE SEQUENCE [LARGE SCALE GENOMIC DNA]</scope>
    <source>
        <tissue evidence="2">Leaf</tissue>
    </source>
</reference>
<evidence type="ECO:0008006" key="4">
    <source>
        <dbReference type="Google" id="ProtNLM"/>
    </source>
</evidence>
<dbReference type="Pfam" id="PF02519">
    <property type="entry name" value="Auxin_inducible"/>
    <property type="match status" value="1"/>
</dbReference>
<dbReference type="AlphaFoldDB" id="A0AA39AGZ0"/>
<gene>
    <name evidence="2" type="ORF">PVL29_002008</name>
</gene>
<dbReference type="PANTHER" id="PTHR31374">
    <property type="entry name" value="AUXIN-INDUCED PROTEIN-LIKE-RELATED"/>
    <property type="match status" value="1"/>
</dbReference>
<name>A0AA39AGZ0_VITRO</name>
<evidence type="ECO:0000256" key="1">
    <source>
        <dbReference type="ARBA" id="ARBA00006974"/>
    </source>
</evidence>